<feature type="transmembrane region" description="Helical" evidence="1">
    <location>
        <begin position="16"/>
        <end position="34"/>
    </location>
</feature>
<evidence type="ECO:0000313" key="3">
    <source>
        <dbReference type="Proteomes" id="UP000198518"/>
    </source>
</evidence>
<feature type="transmembrane region" description="Helical" evidence="1">
    <location>
        <begin position="60"/>
        <end position="82"/>
    </location>
</feature>
<reference evidence="2 3" key="1">
    <citation type="submission" date="2016-10" db="EMBL/GenBank/DDBJ databases">
        <authorList>
            <person name="de Groot N.N."/>
        </authorList>
    </citation>
    <scope>NUCLEOTIDE SEQUENCE [LARGE SCALE GENOMIC DNA]</scope>
    <source>
        <strain evidence="2 3">CGMCC 1.5337</strain>
    </source>
</reference>
<evidence type="ECO:0000256" key="1">
    <source>
        <dbReference type="SAM" id="Phobius"/>
    </source>
</evidence>
<dbReference type="EMBL" id="FOJA01000001">
    <property type="protein sequence ID" value="SEV97962.1"/>
    <property type="molecule type" value="Genomic_DNA"/>
</dbReference>
<proteinExistence type="predicted"/>
<evidence type="ECO:0000313" key="2">
    <source>
        <dbReference type="EMBL" id="SEV97962.1"/>
    </source>
</evidence>
<sequence>MSFTGRIGDVVADRPLALVGVVLALAGVTHFAAWTEGAGPGGQFADALGQGNLTGAMPELATYATVHPAYVAAAVVGVALVFGGD</sequence>
<keyword evidence="3" id="KW-1185">Reference proteome</keyword>
<dbReference type="Proteomes" id="UP000198518">
    <property type="component" value="Unassembled WGS sequence"/>
</dbReference>
<dbReference type="RefSeq" id="WP_089668011.1">
    <property type="nucleotide sequence ID" value="NZ_FOJA01000001.1"/>
</dbReference>
<keyword evidence="1" id="KW-0472">Membrane</keyword>
<dbReference type="STRING" id="355548.SAMN04487945_0708"/>
<gene>
    <name evidence="2" type="ORF">SAMN04487945_0708</name>
</gene>
<name>A0A1I0N9Q7_9EURY</name>
<keyword evidence="1" id="KW-1133">Transmembrane helix</keyword>
<keyword evidence="1" id="KW-0812">Transmembrane</keyword>
<protein>
    <submittedName>
        <fullName evidence="2">Uncharacterized protein</fullName>
    </submittedName>
</protein>
<accession>A0A1I0N9Q7</accession>
<dbReference type="AlphaFoldDB" id="A0A1I0N9Q7"/>
<organism evidence="2 3">
    <name type="scientific">Halobacterium jilantaiense</name>
    <dbReference type="NCBI Taxonomy" id="355548"/>
    <lineage>
        <taxon>Archaea</taxon>
        <taxon>Methanobacteriati</taxon>
        <taxon>Methanobacteriota</taxon>
        <taxon>Stenosarchaea group</taxon>
        <taxon>Halobacteria</taxon>
        <taxon>Halobacteriales</taxon>
        <taxon>Halobacteriaceae</taxon>
        <taxon>Halobacterium</taxon>
    </lineage>
</organism>